<feature type="non-terminal residue" evidence="1">
    <location>
        <position position="1"/>
    </location>
</feature>
<accession>X1ST07</accession>
<sequence length="149" mass="17954">AKNKEKIRMQQKEYYIEKGCRNPKFIYRNLFNRNHTPVKMTGEEFVSLYNSKPKACCYCGIPEDALKYMDYIPENRRNRLQIERIDNNKNYELNNIDLACHTCNIIHQNPISPKEVREIAQKYITPVWKKILEEKRSEKNFDKSLIFYP</sequence>
<gene>
    <name evidence="1" type="ORF">S12H4_22760</name>
</gene>
<dbReference type="Gene3D" id="3.30.40.220">
    <property type="match status" value="1"/>
</dbReference>
<name>X1ST07_9ZZZZ</name>
<dbReference type="AlphaFoldDB" id="X1ST07"/>
<comment type="caution">
    <text evidence="1">The sequence shown here is derived from an EMBL/GenBank/DDBJ whole genome shotgun (WGS) entry which is preliminary data.</text>
</comment>
<reference evidence="1" key="1">
    <citation type="journal article" date="2014" name="Front. Microbiol.">
        <title>High frequency of phylogenetically diverse reductive dehalogenase-homologous genes in deep subseafloor sedimentary metagenomes.</title>
        <authorList>
            <person name="Kawai M."/>
            <person name="Futagami T."/>
            <person name="Toyoda A."/>
            <person name="Takaki Y."/>
            <person name="Nishi S."/>
            <person name="Hori S."/>
            <person name="Arai W."/>
            <person name="Tsubouchi T."/>
            <person name="Morono Y."/>
            <person name="Uchiyama I."/>
            <person name="Ito T."/>
            <person name="Fujiyama A."/>
            <person name="Inagaki F."/>
            <person name="Takami H."/>
        </authorList>
    </citation>
    <scope>NUCLEOTIDE SEQUENCE</scope>
    <source>
        <strain evidence="1">Expedition CK06-06</strain>
    </source>
</reference>
<protein>
    <recommendedName>
        <fullName evidence="2">HNH domain-containing protein</fullName>
    </recommendedName>
</protein>
<proteinExistence type="predicted"/>
<organism evidence="1">
    <name type="scientific">marine sediment metagenome</name>
    <dbReference type="NCBI Taxonomy" id="412755"/>
    <lineage>
        <taxon>unclassified sequences</taxon>
        <taxon>metagenomes</taxon>
        <taxon>ecological metagenomes</taxon>
    </lineage>
</organism>
<dbReference type="EMBL" id="BARW01011933">
    <property type="protein sequence ID" value="GAI78460.1"/>
    <property type="molecule type" value="Genomic_DNA"/>
</dbReference>
<evidence type="ECO:0000313" key="1">
    <source>
        <dbReference type="EMBL" id="GAI78460.1"/>
    </source>
</evidence>
<evidence type="ECO:0008006" key="2">
    <source>
        <dbReference type="Google" id="ProtNLM"/>
    </source>
</evidence>